<dbReference type="AlphaFoldDB" id="A0A367X394"/>
<dbReference type="PROSITE" id="PS50893">
    <property type="entry name" value="ABC_TRANSPORTER_2"/>
    <property type="match status" value="2"/>
</dbReference>
<feature type="domain" description="ABC transporter" evidence="8">
    <location>
        <begin position="274"/>
        <end position="483"/>
    </location>
</feature>
<evidence type="ECO:0000256" key="2">
    <source>
        <dbReference type="ARBA" id="ARBA00005417"/>
    </source>
</evidence>
<accession>A0A367X394</accession>
<evidence type="ECO:0000256" key="3">
    <source>
        <dbReference type="ARBA" id="ARBA00022448"/>
    </source>
</evidence>
<gene>
    <name evidence="9" type="ORF">TH44_16030</name>
</gene>
<dbReference type="GO" id="GO:0005886">
    <property type="term" value="C:plasma membrane"/>
    <property type="evidence" value="ECO:0007669"/>
    <property type="project" value="UniProtKB-SubCell"/>
</dbReference>
<reference evidence="9 10" key="1">
    <citation type="submission" date="2014-07" db="EMBL/GenBank/DDBJ databases">
        <title>Draft genome sequence of Thalassospira xiamenensis IB13.</title>
        <authorList>
            <person name="Lai Q."/>
            <person name="Shao Z."/>
        </authorList>
    </citation>
    <scope>NUCLEOTIDE SEQUENCE [LARGE SCALE GENOMIC DNA]</scope>
    <source>
        <strain evidence="9 10">IB13</strain>
    </source>
</reference>
<protein>
    <submittedName>
        <fullName evidence="9">ABC transporter ATP-binding protein</fullName>
    </submittedName>
</protein>
<dbReference type="InterPro" id="IPR017871">
    <property type="entry name" value="ABC_transporter-like_CS"/>
</dbReference>
<dbReference type="SMART" id="SM00382">
    <property type="entry name" value="AAA"/>
    <property type="match status" value="2"/>
</dbReference>
<dbReference type="PANTHER" id="PTHR43297:SF7">
    <property type="entry name" value="D,D-DIPEPTIDE TRANSPORT ATP-BINDING PROTEIN DDPD-RELATED"/>
    <property type="match status" value="1"/>
</dbReference>
<dbReference type="SUPFAM" id="SSF52540">
    <property type="entry name" value="P-loop containing nucleoside triphosphate hydrolases"/>
    <property type="match status" value="2"/>
</dbReference>
<evidence type="ECO:0000256" key="5">
    <source>
        <dbReference type="ARBA" id="ARBA00022741"/>
    </source>
</evidence>
<keyword evidence="4" id="KW-1003">Cell membrane</keyword>
<dbReference type="InterPro" id="IPR003593">
    <property type="entry name" value="AAA+_ATPase"/>
</dbReference>
<sequence>MHDIRIENLTVRTQGGTVLVDDVSLAFGPDRPVCLIGETGSGKSLIMHAVMGSLPDSLVCEGKILFDGVDLLTQTADARRALWGRKIALLPQEPWLALDPTMRVQGQVAEVYTALHGVPSREAGQKADGELSAVGLAHAGNAYPFELSGGMAQRVSIAMAHAGGSPVMLADEPTKGLDRALCKVVGELLCFEVALGRAMMVITHDLELAEQVGGTVGVMRRGRLLEAGAAADILSEPSDPYTRDLVASLPRNWPVRDHPHLRNDATSSGDKAVVTGRGIGKSFGERQLFSGLDITLNRGEITVVLGPSGSGKSTLGNILLGLMPFQEGTVARPGNLPAMRYQKIYQDPPSAFIAHQTLGQGFDDLRRLHGIDMARQTAMMESLGLDRGLLARPPSAISGGELQRFAIARSLLLDPVMLFADEATSRLDPVSQKRVIDLLVSQVRERDLALLLVTHDEVLAERIADRIIRIDNAQTATTQAKAA</sequence>
<evidence type="ECO:0000256" key="6">
    <source>
        <dbReference type="ARBA" id="ARBA00022840"/>
    </source>
</evidence>
<dbReference type="GO" id="GO:0016887">
    <property type="term" value="F:ATP hydrolysis activity"/>
    <property type="evidence" value="ECO:0007669"/>
    <property type="project" value="InterPro"/>
</dbReference>
<evidence type="ECO:0000313" key="10">
    <source>
        <dbReference type="Proteomes" id="UP000252266"/>
    </source>
</evidence>
<dbReference type="RefSeq" id="WP_062960879.1">
    <property type="nucleotide sequence ID" value="NZ_JPWJ01000009.1"/>
</dbReference>
<organism evidence="9 10">
    <name type="scientific">Thalassospira xiamenensis</name>
    <dbReference type="NCBI Taxonomy" id="220697"/>
    <lineage>
        <taxon>Bacteria</taxon>
        <taxon>Pseudomonadati</taxon>
        <taxon>Pseudomonadota</taxon>
        <taxon>Alphaproteobacteria</taxon>
        <taxon>Rhodospirillales</taxon>
        <taxon>Thalassospiraceae</taxon>
        <taxon>Thalassospira</taxon>
    </lineage>
</organism>
<comment type="subcellular location">
    <subcellularLocation>
        <location evidence="1">Cell inner membrane</location>
        <topology evidence="1">Peripheral membrane protein</topology>
    </subcellularLocation>
</comment>
<dbReference type="EMBL" id="JPWJ01000009">
    <property type="protein sequence ID" value="RCK48047.1"/>
    <property type="molecule type" value="Genomic_DNA"/>
</dbReference>
<keyword evidence="5" id="KW-0547">Nucleotide-binding</keyword>
<dbReference type="PANTHER" id="PTHR43297">
    <property type="entry name" value="OLIGOPEPTIDE TRANSPORT ATP-BINDING PROTEIN APPD"/>
    <property type="match status" value="1"/>
</dbReference>
<dbReference type="Proteomes" id="UP000252266">
    <property type="component" value="Unassembled WGS sequence"/>
</dbReference>
<keyword evidence="3" id="KW-0813">Transport</keyword>
<dbReference type="InterPro" id="IPR050388">
    <property type="entry name" value="ABC_Ni/Peptide_Import"/>
</dbReference>
<dbReference type="InterPro" id="IPR003439">
    <property type="entry name" value="ABC_transporter-like_ATP-bd"/>
</dbReference>
<dbReference type="InterPro" id="IPR027417">
    <property type="entry name" value="P-loop_NTPase"/>
</dbReference>
<proteinExistence type="inferred from homology"/>
<evidence type="ECO:0000256" key="1">
    <source>
        <dbReference type="ARBA" id="ARBA00004417"/>
    </source>
</evidence>
<name>A0A367X394_9PROT</name>
<evidence type="ECO:0000256" key="4">
    <source>
        <dbReference type="ARBA" id="ARBA00022475"/>
    </source>
</evidence>
<evidence type="ECO:0000313" key="9">
    <source>
        <dbReference type="EMBL" id="RCK48047.1"/>
    </source>
</evidence>
<dbReference type="GO" id="GO:0005524">
    <property type="term" value="F:ATP binding"/>
    <property type="evidence" value="ECO:0007669"/>
    <property type="project" value="UniProtKB-KW"/>
</dbReference>
<keyword evidence="6 9" id="KW-0067">ATP-binding</keyword>
<comment type="similarity">
    <text evidence="2">Belongs to the ABC transporter superfamily.</text>
</comment>
<evidence type="ECO:0000256" key="7">
    <source>
        <dbReference type="ARBA" id="ARBA00023136"/>
    </source>
</evidence>
<evidence type="ECO:0000259" key="8">
    <source>
        <dbReference type="PROSITE" id="PS50893"/>
    </source>
</evidence>
<comment type="caution">
    <text evidence="9">The sequence shown here is derived from an EMBL/GenBank/DDBJ whole genome shotgun (WGS) entry which is preliminary data.</text>
</comment>
<dbReference type="Gene3D" id="3.40.50.300">
    <property type="entry name" value="P-loop containing nucleotide triphosphate hydrolases"/>
    <property type="match status" value="2"/>
</dbReference>
<dbReference type="PROSITE" id="PS00211">
    <property type="entry name" value="ABC_TRANSPORTER_1"/>
    <property type="match status" value="1"/>
</dbReference>
<dbReference type="Pfam" id="PF00005">
    <property type="entry name" value="ABC_tran"/>
    <property type="match status" value="2"/>
</dbReference>
<feature type="domain" description="ABC transporter" evidence="8">
    <location>
        <begin position="4"/>
        <end position="246"/>
    </location>
</feature>
<keyword evidence="7" id="KW-0472">Membrane</keyword>